<dbReference type="Pfam" id="PF00440">
    <property type="entry name" value="TetR_N"/>
    <property type="match status" value="1"/>
</dbReference>
<accession>A0ABW3H7S1</accession>
<comment type="caution">
    <text evidence="6">The sequence shown here is derived from an EMBL/GenBank/DDBJ whole genome shotgun (WGS) entry which is preliminary data.</text>
</comment>
<reference evidence="7" key="1">
    <citation type="journal article" date="2019" name="Int. J. Syst. Evol. Microbiol.">
        <title>The Global Catalogue of Microorganisms (GCM) 10K type strain sequencing project: providing services to taxonomists for standard genome sequencing and annotation.</title>
        <authorList>
            <consortium name="The Broad Institute Genomics Platform"/>
            <consortium name="The Broad Institute Genome Sequencing Center for Infectious Disease"/>
            <person name="Wu L."/>
            <person name="Ma J."/>
        </authorList>
    </citation>
    <scope>NUCLEOTIDE SEQUENCE [LARGE SCALE GENOMIC DNA]</scope>
    <source>
        <strain evidence="7">CCUG 62982</strain>
    </source>
</reference>
<dbReference type="SUPFAM" id="SSF46689">
    <property type="entry name" value="Homeodomain-like"/>
    <property type="match status" value="1"/>
</dbReference>
<dbReference type="SUPFAM" id="SSF48498">
    <property type="entry name" value="Tetracyclin repressor-like, C-terminal domain"/>
    <property type="match status" value="1"/>
</dbReference>
<dbReference type="PANTHER" id="PTHR47506">
    <property type="entry name" value="TRANSCRIPTIONAL REGULATORY PROTEIN"/>
    <property type="match status" value="1"/>
</dbReference>
<keyword evidence="1" id="KW-0805">Transcription regulation</keyword>
<dbReference type="InterPro" id="IPR023772">
    <property type="entry name" value="DNA-bd_HTH_TetR-type_CS"/>
</dbReference>
<proteinExistence type="predicted"/>
<evidence type="ECO:0000313" key="7">
    <source>
        <dbReference type="Proteomes" id="UP001596977"/>
    </source>
</evidence>
<keyword evidence="7" id="KW-1185">Reference proteome</keyword>
<dbReference type="Gene3D" id="1.10.357.10">
    <property type="entry name" value="Tetracycline Repressor, domain 2"/>
    <property type="match status" value="1"/>
</dbReference>
<feature type="domain" description="HTH tetR-type" evidence="5">
    <location>
        <begin position="6"/>
        <end position="66"/>
    </location>
</feature>
<evidence type="ECO:0000256" key="3">
    <source>
        <dbReference type="ARBA" id="ARBA00023163"/>
    </source>
</evidence>
<organism evidence="6 7">
    <name type="scientific">Sphingomonas canadensis</name>
    <dbReference type="NCBI Taxonomy" id="1219257"/>
    <lineage>
        <taxon>Bacteria</taxon>
        <taxon>Pseudomonadati</taxon>
        <taxon>Pseudomonadota</taxon>
        <taxon>Alphaproteobacteria</taxon>
        <taxon>Sphingomonadales</taxon>
        <taxon>Sphingomonadaceae</taxon>
        <taxon>Sphingomonas</taxon>
    </lineage>
</organism>
<keyword evidence="3" id="KW-0804">Transcription</keyword>
<evidence type="ECO:0000256" key="1">
    <source>
        <dbReference type="ARBA" id="ARBA00023015"/>
    </source>
</evidence>
<dbReference type="InterPro" id="IPR036271">
    <property type="entry name" value="Tet_transcr_reg_TetR-rel_C_sf"/>
</dbReference>
<dbReference type="InterPro" id="IPR009057">
    <property type="entry name" value="Homeodomain-like_sf"/>
</dbReference>
<dbReference type="RefSeq" id="WP_264942274.1">
    <property type="nucleotide sequence ID" value="NZ_JAPDRA010000001.1"/>
</dbReference>
<protein>
    <submittedName>
        <fullName evidence="6">TetR/AcrR family transcriptional regulator</fullName>
    </submittedName>
</protein>
<evidence type="ECO:0000256" key="2">
    <source>
        <dbReference type="ARBA" id="ARBA00023125"/>
    </source>
</evidence>
<gene>
    <name evidence="6" type="ORF">ACFQ1E_03950</name>
</gene>
<evidence type="ECO:0000259" key="5">
    <source>
        <dbReference type="PROSITE" id="PS50977"/>
    </source>
</evidence>
<dbReference type="Proteomes" id="UP001596977">
    <property type="component" value="Unassembled WGS sequence"/>
</dbReference>
<evidence type="ECO:0000256" key="4">
    <source>
        <dbReference type="PROSITE-ProRule" id="PRU00335"/>
    </source>
</evidence>
<dbReference type="PROSITE" id="PS50977">
    <property type="entry name" value="HTH_TETR_2"/>
    <property type="match status" value="1"/>
</dbReference>
<name>A0ABW3H7S1_9SPHN</name>
<feature type="DNA-binding region" description="H-T-H motif" evidence="4">
    <location>
        <begin position="29"/>
        <end position="48"/>
    </location>
</feature>
<dbReference type="EMBL" id="JBHTJG010000001">
    <property type="protein sequence ID" value="MFD0945487.1"/>
    <property type="molecule type" value="Genomic_DNA"/>
</dbReference>
<dbReference type="InterPro" id="IPR011075">
    <property type="entry name" value="TetR_C"/>
</dbReference>
<dbReference type="Pfam" id="PF16925">
    <property type="entry name" value="TetR_C_13"/>
    <property type="match status" value="1"/>
</dbReference>
<dbReference type="PROSITE" id="PS01081">
    <property type="entry name" value="HTH_TETR_1"/>
    <property type="match status" value="1"/>
</dbReference>
<keyword evidence="2 4" id="KW-0238">DNA-binding</keyword>
<dbReference type="PRINTS" id="PR00455">
    <property type="entry name" value="HTHTETR"/>
</dbReference>
<dbReference type="PANTHER" id="PTHR47506:SF3">
    <property type="entry name" value="HTH-TYPE TRANSCRIPTIONAL REGULATOR LMRA"/>
    <property type="match status" value="1"/>
</dbReference>
<evidence type="ECO:0000313" key="6">
    <source>
        <dbReference type="EMBL" id="MFD0945487.1"/>
    </source>
</evidence>
<dbReference type="InterPro" id="IPR001647">
    <property type="entry name" value="HTH_TetR"/>
</dbReference>
<sequence>MNRPARSARDRIVEAAMELFWEKGYNSTSVSDILSRTQLNSGSLYHAFPGKQDILIAVLEAYREGLHPMLLAPAWEGVEDPIERIFALLAAYRGLILQTDCTYGCPIGSLALELHEADPAVRELLAANFSGWTAAIEQCLGDAGDRLPPGLDRRTLAEFVLTTMEGGVMQARTHRDVGYFDRGVAALRQHFEMLQARAQLERA</sequence>